<name>A0ABQ3VSE3_9CHLR</name>
<accession>A0ABQ3VSE3</accession>
<evidence type="ECO:0000256" key="1">
    <source>
        <dbReference type="ARBA" id="ARBA00023125"/>
    </source>
</evidence>
<reference evidence="4 5" key="1">
    <citation type="journal article" date="2021" name="Int. J. Syst. Evol. Microbiol.">
        <title>Reticulibacter mediterranei gen. nov., sp. nov., within the new family Reticulibacteraceae fam. nov., and Ktedonospora formicarum gen. nov., sp. nov., Ktedonobacter robiniae sp. nov., Dictyobacter formicarum sp. nov. and Dictyobacter arantiisoli sp. nov., belonging to the class Ktedonobacteria.</title>
        <authorList>
            <person name="Yabe S."/>
            <person name="Zheng Y."/>
            <person name="Wang C.M."/>
            <person name="Sakai Y."/>
            <person name="Abe K."/>
            <person name="Yokota A."/>
            <person name="Donadio S."/>
            <person name="Cavaletti L."/>
            <person name="Monciardini P."/>
        </authorList>
    </citation>
    <scope>NUCLEOTIDE SEQUENCE [LARGE SCALE GENOMIC DNA]</scope>
    <source>
        <strain evidence="4 5">SOSP1-9</strain>
    </source>
</reference>
<dbReference type="Proteomes" id="UP000635565">
    <property type="component" value="Unassembled WGS sequence"/>
</dbReference>
<protein>
    <submittedName>
        <fullName evidence="4">TetR family transcriptional regulator</fullName>
    </submittedName>
</protein>
<gene>
    <name evidence="4" type="ORF">KSZ_72080</name>
</gene>
<feature type="DNA-binding region" description="H-T-H motif" evidence="2">
    <location>
        <begin position="2"/>
        <end position="21"/>
    </location>
</feature>
<keyword evidence="1 2" id="KW-0238">DNA-binding</keyword>
<evidence type="ECO:0000313" key="4">
    <source>
        <dbReference type="EMBL" id="GHO89202.1"/>
    </source>
</evidence>
<dbReference type="SUPFAM" id="SSF46689">
    <property type="entry name" value="Homeodomain-like"/>
    <property type="match status" value="1"/>
</dbReference>
<dbReference type="InterPro" id="IPR001647">
    <property type="entry name" value="HTH_TetR"/>
</dbReference>
<dbReference type="PROSITE" id="PS50977">
    <property type="entry name" value="HTH_TETR_2"/>
    <property type="match status" value="1"/>
</dbReference>
<dbReference type="InterPro" id="IPR009057">
    <property type="entry name" value="Homeodomain-like_sf"/>
</dbReference>
<dbReference type="PANTHER" id="PTHR43479:SF7">
    <property type="entry name" value="TETR-FAMILY TRANSCRIPTIONAL REGULATOR"/>
    <property type="match status" value="1"/>
</dbReference>
<dbReference type="Pfam" id="PF00440">
    <property type="entry name" value="TetR_N"/>
    <property type="match status" value="1"/>
</dbReference>
<dbReference type="Gene3D" id="1.10.357.10">
    <property type="entry name" value="Tetracycline Repressor, domain 2"/>
    <property type="match status" value="1"/>
</dbReference>
<dbReference type="PANTHER" id="PTHR43479">
    <property type="entry name" value="ACREF/ENVCD OPERON REPRESSOR-RELATED"/>
    <property type="match status" value="1"/>
</dbReference>
<comment type="caution">
    <text evidence="4">The sequence shown here is derived from an EMBL/GenBank/DDBJ whole genome shotgun (WGS) entry which is preliminary data.</text>
</comment>
<proteinExistence type="predicted"/>
<keyword evidence="5" id="KW-1185">Reference proteome</keyword>
<organism evidence="4 5">
    <name type="scientific">Dictyobacter formicarum</name>
    <dbReference type="NCBI Taxonomy" id="2778368"/>
    <lineage>
        <taxon>Bacteria</taxon>
        <taxon>Bacillati</taxon>
        <taxon>Chloroflexota</taxon>
        <taxon>Ktedonobacteria</taxon>
        <taxon>Ktedonobacterales</taxon>
        <taxon>Dictyobacteraceae</taxon>
        <taxon>Dictyobacter</taxon>
    </lineage>
</organism>
<sequence>MSIQDITERANVNRGTFYLHFADKYMLVDTIIREQFHQTLVSALPPSPQWDRRTLQLLVQAVLDSFEEKYRHQHHSSFVLAPLLERAMHEELTELLLTWLRQKKDTKTQGSVPLEATARIVSWAIFGAAIQWSQEEETILSKEQMAQAILRVIMEGTAGHGI</sequence>
<evidence type="ECO:0000256" key="2">
    <source>
        <dbReference type="PROSITE-ProRule" id="PRU00335"/>
    </source>
</evidence>
<evidence type="ECO:0000259" key="3">
    <source>
        <dbReference type="PROSITE" id="PS50977"/>
    </source>
</evidence>
<dbReference type="InterPro" id="IPR050624">
    <property type="entry name" value="HTH-type_Tx_Regulator"/>
</dbReference>
<dbReference type="EMBL" id="BNJJ01000033">
    <property type="protein sequence ID" value="GHO89202.1"/>
    <property type="molecule type" value="Genomic_DNA"/>
</dbReference>
<feature type="domain" description="HTH tetR-type" evidence="3">
    <location>
        <begin position="1"/>
        <end position="39"/>
    </location>
</feature>
<evidence type="ECO:0000313" key="5">
    <source>
        <dbReference type="Proteomes" id="UP000635565"/>
    </source>
</evidence>